<name>E3RHY5_PYRTT</name>
<dbReference type="Proteomes" id="UP000001067">
    <property type="component" value="Unassembled WGS sequence"/>
</dbReference>
<dbReference type="HOGENOM" id="CLU_2961930_0_0_1"/>
<protein>
    <submittedName>
        <fullName evidence="1">Uncharacterized protein</fullName>
    </submittedName>
</protein>
<evidence type="ECO:0000313" key="2">
    <source>
        <dbReference type="Proteomes" id="UP000001067"/>
    </source>
</evidence>
<proteinExistence type="predicted"/>
<dbReference type="EMBL" id="GL533186">
    <property type="protein sequence ID" value="EFQ94664.1"/>
    <property type="molecule type" value="Genomic_DNA"/>
</dbReference>
<dbReference type="AlphaFoldDB" id="E3RHY5"/>
<reference evidence="1 2" key="1">
    <citation type="journal article" date="2010" name="Genome Biol.">
        <title>A first genome assembly of the barley fungal pathogen Pyrenophora teres f. teres.</title>
        <authorList>
            <person name="Ellwood S.R."/>
            <person name="Liu Z."/>
            <person name="Syme R.A."/>
            <person name="Lai Z."/>
            <person name="Hane J.K."/>
            <person name="Keiper F."/>
            <person name="Moffat C.S."/>
            <person name="Oliver R.P."/>
            <person name="Friesen T.L."/>
        </authorList>
    </citation>
    <scope>NUCLEOTIDE SEQUENCE [LARGE SCALE GENOMIC DNA]</scope>
    <source>
        <strain evidence="1 2">0-1</strain>
    </source>
</reference>
<evidence type="ECO:0000313" key="1">
    <source>
        <dbReference type="EMBL" id="EFQ94664.1"/>
    </source>
</evidence>
<dbReference type="KEGG" id="pte:PTT_07570"/>
<organism evidence="2">
    <name type="scientific">Pyrenophora teres f. teres (strain 0-1)</name>
    <name type="common">Barley net blotch fungus</name>
    <name type="synonym">Drechslera teres f. teres</name>
    <dbReference type="NCBI Taxonomy" id="861557"/>
    <lineage>
        <taxon>Eukaryota</taxon>
        <taxon>Fungi</taxon>
        <taxon>Dikarya</taxon>
        <taxon>Ascomycota</taxon>
        <taxon>Pezizomycotina</taxon>
        <taxon>Dothideomycetes</taxon>
        <taxon>Pleosporomycetidae</taxon>
        <taxon>Pleosporales</taxon>
        <taxon>Pleosporineae</taxon>
        <taxon>Pleosporaceae</taxon>
        <taxon>Pyrenophora</taxon>
    </lineage>
</organism>
<accession>E3RHY5</accession>
<dbReference type="OrthoDB" id="10326787at2759"/>
<gene>
    <name evidence="1" type="ORF">PTT_07570</name>
</gene>
<keyword evidence="2" id="KW-1185">Reference proteome</keyword>
<sequence length="59" mass="6439">MACCKFKALGEFSDGGVISVRVVKHKVPKLATCYTEDIDYIANNFSYPLARVGAPDESI</sequence>